<keyword evidence="1" id="KW-0479">Metal-binding</keyword>
<dbReference type="EMBL" id="BSYO01000025">
    <property type="protein sequence ID" value="GMH22629.1"/>
    <property type="molecule type" value="Genomic_DNA"/>
</dbReference>
<dbReference type="InterPro" id="IPR039646">
    <property type="entry name" value="ZNHIT2"/>
</dbReference>
<evidence type="ECO:0000256" key="1">
    <source>
        <dbReference type="PROSITE-ProRule" id="PRU00453"/>
    </source>
</evidence>
<proteinExistence type="predicted"/>
<dbReference type="AlphaFoldDB" id="A0AAD3T4Q1"/>
<keyword evidence="1" id="KW-0862">Zinc</keyword>
<name>A0AAD3T4Q1_NEPGR</name>
<keyword evidence="5" id="KW-1185">Reference proteome</keyword>
<keyword evidence="1" id="KW-0863">Zinc-finger</keyword>
<feature type="region of interest" description="Disordered" evidence="2">
    <location>
        <begin position="384"/>
        <end position="409"/>
    </location>
</feature>
<dbReference type="Pfam" id="PF04438">
    <property type="entry name" value="zf-HIT"/>
    <property type="match status" value="1"/>
</dbReference>
<protein>
    <recommendedName>
        <fullName evidence="3">HIT-type domain-containing protein</fullName>
    </recommendedName>
</protein>
<reference evidence="4" key="1">
    <citation type="submission" date="2023-05" db="EMBL/GenBank/DDBJ databases">
        <title>Nepenthes gracilis genome sequencing.</title>
        <authorList>
            <person name="Fukushima K."/>
        </authorList>
    </citation>
    <scope>NUCLEOTIDE SEQUENCE</scope>
    <source>
        <strain evidence="4">SING2019-196</strain>
    </source>
</reference>
<dbReference type="CDD" id="cd23024">
    <property type="entry name" value="zf-HIT_ZNHIT2-3"/>
    <property type="match status" value="1"/>
</dbReference>
<dbReference type="PROSITE" id="PS51083">
    <property type="entry name" value="ZF_HIT"/>
    <property type="match status" value="1"/>
</dbReference>
<sequence length="409" mass="45940">MEDNTVITTEKACTSSQLNSLCRVICRVCQKQFSQYTCPRCNTRYCSLQCYKSHSIRCSESFMRENVMEELRLLRPDDETKKKMLDILKRFHSQEEDSMDEDEPSLSEETIQKVVSGAHLNYEDLTAEERKLFHRALASGELSKMIEPWDPWWLKPSARMISLSRDGTQVVQPLGNQETLRSYDDSESNLTAEIPAGPEAPLLPTSELTSTEPSPLLAIHLIDILYSYCFTLRFYNGDWQSDAMGAATVVLSVSSVLAHGRLPETVLEAIAHCLEMTCSPAFKSMGGLQFGFSLLDDVISLLSLGGAALVCALCDLRRLIQAAELELKLKKQRKVKGFDITGKLKSAVRKIYFVMCWAFEQQGQVWSSLAALVKAEKALELEHQTSKGRMSNTVRSSKNKTKALVEEVP</sequence>
<evidence type="ECO:0000313" key="4">
    <source>
        <dbReference type="EMBL" id="GMH22629.1"/>
    </source>
</evidence>
<comment type="caution">
    <text evidence="4">The sequence shown here is derived from an EMBL/GenBank/DDBJ whole genome shotgun (WGS) entry which is preliminary data.</text>
</comment>
<gene>
    <name evidence="4" type="ORF">Nepgr_024472</name>
</gene>
<feature type="region of interest" description="Disordered" evidence="2">
    <location>
        <begin position="175"/>
        <end position="208"/>
    </location>
</feature>
<dbReference type="Proteomes" id="UP001279734">
    <property type="component" value="Unassembled WGS sequence"/>
</dbReference>
<dbReference type="PANTHER" id="PTHR15555:SF0">
    <property type="entry name" value="ZINC FINGER HIT DOMAIN-CONTAINING PROTEIN 2"/>
    <property type="match status" value="1"/>
</dbReference>
<dbReference type="PANTHER" id="PTHR15555">
    <property type="entry name" value="ZINC FINGER HIT DOMAIN CONTAINING PROTEIN 2 PROTEIN FON -RELATED"/>
    <property type="match status" value="1"/>
</dbReference>
<accession>A0AAD3T4Q1</accession>
<dbReference type="InterPro" id="IPR007529">
    <property type="entry name" value="Znf_HIT"/>
</dbReference>
<feature type="compositionally biased region" description="Polar residues" evidence="2">
    <location>
        <begin position="387"/>
        <end position="396"/>
    </location>
</feature>
<dbReference type="SUPFAM" id="SSF144232">
    <property type="entry name" value="HIT/MYND zinc finger-like"/>
    <property type="match status" value="1"/>
</dbReference>
<dbReference type="Gene3D" id="3.30.60.190">
    <property type="match status" value="1"/>
</dbReference>
<evidence type="ECO:0000259" key="3">
    <source>
        <dbReference type="PROSITE" id="PS51083"/>
    </source>
</evidence>
<evidence type="ECO:0000256" key="2">
    <source>
        <dbReference type="SAM" id="MobiDB-lite"/>
    </source>
</evidence>
<evidence type="ECO:0000313" key="5">
    <source>
        <dbReference type="Proteomes" id="UP001279734"/>
    </source>
</evidence>
<organism evidence="4 5">
    <name type="scientific">Nepenthes gracilis</name>
    <name type="common">Slender pitcher plant</name>
    <dbReference type="NCBI Taxonomy" id="150966"/>
    <lineage>
        <taxon>Eukaryota</taxon>
        <taxon>Viridiplantae</taxon>
        <taxon>Streptophyta</taxon>
        <taxon>Embryophyta</taxon>
        <taxon>Tracheophyta</taxon>
        <taxon>Spermatophyta</taxon>
        <taxon>Magnoliopsida</taxon>
        <taxon>eudicotyledons</taxon>
        <taxon>Gunneridae</taxon>
        <taxon>Pentapetalae</taxon>
        <taxon>Caryophyllales</taxon>
        <taxon>Nepenthaceae</taxon>
        <taxon>Nepenthes</taxon>
    </lineage>
</organism>
<feature type="domain" description="HIT-type" evidence="3">
    <location>
        <begin position="26"/>
        <end position="58"/>
    </location>
</feature>
<dbReference type="GO" id="GO:0008270">
    <property type="term" value="F:zinc ion binding"/>
    <property type="evidence" value="ECO:0007669"/>
    <property type="project" value="UniProtKB-UniRule"/>
</dbReference>